<gene>
    <name evidence="2" type="ORF">NP233_g8135</name>
</gene>
<dbReference type="InterPro" id="IPR053183">
    <property type="entry name" value="ASL1"/>
</dbReference>
<dbReference type="PANTHER" id="PTHR34154">
    <property type="entry name" value="ALKALI-SENSITIVE LINKAGE PROTEIN 1"/>
    <property type="match status" value="1"/>
</dbReference>
<dbReference type="Proteomes" id="UP001213000">
    <property type="component" value="Unassembled WGS sequence"/>
</dbReference>
<organism evidence="2 3">
    <name type="scientific">Leucocoprinus birnbaumii</name>
    <dbReference type="NCBI Taxonomy" id="56174"/>
    <lineage>
        <taxon>Eukaryota</taxon>
        <taxon>Fungi</taxon>
        <taxon>Dikarya</taxon>
        <taxon>Basidiomycota</taxon>
        <taxon>Agaricomycotina</taxon>
        <taxon>Agaricomycetes</taxon>
        <taxon>Agaricomycetidae</taxon>
        <taxon>Agaricales</taxon>
        <taxon>Agaricineae</taxon>
        <taxon>Agaricaceae</taxon>
        <taxon>Leucocoprinus</taxon>
    </lineage>
</organism>
<dbReference type="GO" id="GO:0071966">
    <property type="term" value="P:fungal-type cell wall polysaccharide metabolic process"/>
    <property type="evidence" value="ECO:0007669"/>
    <property type="project" value="TreeGrafter"/>
</dbReference>
<comment type="caution">
    <text evidence="2">The sequence shown here is derived from an EMBL/GenBank/DDBJ whole genome shotgun (WGS) entry which is preliminary data.</text>
</comment>
<name>A0AAD5VTD3_9AGAR</name>
<dbReference type="InterPro" id="IPR024655">
    <property type="entry name" value="Asl1_glyco_hydro_catalytic"/>
</dbReference>
<evidence type="ECO:0000313" key="3">
    <source>
        <dbReference type="Proteomes" id="UP001213000"/>
    </source>
</evidence>
<dbReference type="GO" id="GO:0009277">
    <property type="term" value="C:fungal-type cell wall"/>
    <property type="evidence" value="ECO:0007669"/>
    <property type="project" value="TreeGrafter"/>
</dbReference>
<reference evidence="2" key="1">
    <citation type="submission" date="2022-07" db="EMBL/GenBank/DDBJ databases">
        <title>Genome Sequence of Leucocoprinus birnbaumii.</title>
        <authorList>
            <person name="Buettner E."/>
        </authorList>
    </citation>
    <scope>NUCLEOTIDE SEQUENCE</scope>
    <source>
        <strain evidence="2">VT141</strain>
    </source>
</reference>
<accession>A0AAD5VTD3</accession>
<proteinExistence type="predicted"/>
<dbReference type="PANTHER" id="PTHR34154:SF3">
    <property type="entry name" value="ALKALI-SENSITIVE LINKAGE PROTEIN 1"/>
    <property type="match status" value="1"/>
</dbReference>
<dbReference type="InterPro" id="IPR017853">
    <property type="entry name" value="GH"/>
</dbReference>
<protein>
    <recommendedName>
        <fullName evidence="1">Asl1-like glycosyl hydrolase catalytic domain-containing protein</fullName>
    </recommendedName>
</protein>
<dbReference type="EMBL" id="JANIEX010000638">
    <property type="protein sequence ID" value="KAJ3564692.1"/>
    <property type="molecule type" value="Genomic_DNA"/>
</dbReference>
<evidence type="ECO:0000313" key="2">
    <source>
        <dbReference type="EMBL" id="KAJ3564692.1"/>
    </source>
</evidence>
<evidence type="ECO:0000259" key="1">
    <source>
        <dbReference type="Pfam" id="PF11790"/>
    </source>
</evidence>
<dbReference type="Pfam" id="PF11790">
    <property type="entry name" value="Glyco_hydro_cc"/>
    <property type="match status" value="1"/>
</dbReference>
<dbReference type="AlphaFoldDB" id="A0AAD5VTD3"/>
<dbReference type="Gene3D" id="3.20.20.80">
    <property type="entry name" value="Glycosidases"/>
    <property type="match status" value="1"/>
</dbReference>
<sequence length="203" mass="22607">MECCPMLWGSKQISDFTKLVKPGYAKCAMGPNEPNQSGQSDMSPSDAANLWQKYLQPLKKDGYYLVSPACTNAPSGITWMQSFLGDCKGCDVDALGLHWYGTEYEDFISYVTKFHNTFNKDIWVTEFACMNFAYPVSDSAHQCNIDKVFTFMQKVTAWMDSTSYVKAYFAFGALTDMGNVNPTNKLMTGGQTPNALGKLYIGV</sequence>
<dbReference type="SUPFAM" id="SSF51445">
    <property type="entry name" value="(Trans)glycosidases"/>
    <property type="match status" value="1"/>
</dbReference>
<keyword evidence="3" id="KW-1185">Reference proteome</keyword>
<feature type="domain" description="Asl1-like glycosyl hydrolase catalytic" evidence="1">
    <location>
        <begin position="2"/>
        <end position="200"/>
    </location>
</feature>